<dbReference type="Proteomes" id="UP001497472">
    <property type="component" value="Unassembled WGS sequence"/>
</dbReference>
<dbReference type="PANTHER" id="PTHR33223:SF6">
    <property type="entry name" value="CCHC-TYPE DOMAIN-CONTAINING PROTEIN"/>
    <property type="match status" value="1"/>
</dbReference>
<accession>A0AAV1IZN9</accession>
<evidence type="ECO:0000259" key="2">
    <source>
        <dbReference type="Pfam" id="PF03732"/>
    </source>
</evidence>
<dbReference type="Pfam" id="PF03732">
    <property type="entry name" value="Retrotrans_gag"/>
    <property type="match status" value="1"/>
</dbReference>
<reference evidence="3 4" key="1">
    <citation type="submission" date="2023-11" db="EMBL/GenBank/DDBJ databases">
        <authorList>
            <person name="Okamura Y."/>
        </authorList>
    </citation>
    <scope>NUCLEOTIDE SEQUENCE [LARGE SCALE GENOMIC DNA]</scope>
</reference>
<protein>
    <recommendedName>
        <fullName evidence="2">Retrotransposon gag domain-containing protein</fullName>
    </recommendedName>
</protein>
<dbReference type="PANTHER" id="PTHR33223">
    <property type="entry name" value="CCHC-TYPE DOMAIN-CONTAINING PROTEIN"/>
    <property type="match status" value="1"/>
</dbReference>
<evidence type="ECO:0000313" key="4">
    <source>
        <dbReference type="Proteomes" id="UP001497472"/>
    </source>
</evidence>
<proteinExistence type="predicted"/>
<dbReference type="EMBL" id="CAVLEF010000003">
    <property type="protein sequence ID" value="CAK1542645.1"/>
    <property type="molecule type" value="Genomic_DNA"/>
</dbReference>
<dbReference type="AlphaFoldDB" id="A0AAV1IZN9"/>
<keyword evidence="4" id="KW-1185">Reference proteome</keyword>
<feature type="domain" description="Retrotransposon gag" evidence="2">
    <location>
        <begin position="109"/>
        <end position="164"/>
    </location>
</feature>
<evidence type="ECO:0000256" key="1">
    <source>
        <dbReference type="SAM" id="MobiDB-lite"/>
    </source>
</evidence>
<comment type="caution">
    <text evidence="3">The sequence shown here is derived from an EMBL/GenBank/DDBJ whole genome shotgun (WGS) entry which is preliminary data.</text>
</comment>
<feature type="region of interest" description="Disordered" evidence="1">
    <location>
        <begin position="236"/>
        <end position="274"/>
    </location>
</feature>
<dbReference type="InterPro" id="IPR005162">
    <property type="entry name" value="Retrotrans_gag_dom"/>
</dbReference>
<gene>
    <name evidence="3" type="ORF">LNINA_LOCUS2522</name>
</gene>
<evidence type="ECO:0000313" key="3">
    <source>
        <dbReference type="EMBL" id="CAK1542645.1"/>
    </source>
</evidence>
<organism evidence="3 4">
    <name type="scientific">Leptosia nina</name>
    <dbReference type="NCBI Taxonomy" id="320188"/>
    <lineage>
        <taxon>Eukaryota</taxon>
        <taxon>Metazoa</taxon>
        <taxon>Ecdysozoa</taxon>
        <taxon>Arthropoda</taxon>
        <taxon>Hexapoda</taxon>
        <taxon>Insecta</taxon>
        <taxon>Pterygota</taxon>
        <taxon>Neoptera</taxon>
        <taxon>Endopterygota</taxon>
        <taxon>Lepidoptera</taxon>
        <taxon>Glossata</taxon>
        <taxon>Ditrysia</taxon>
        <taxon>Papilionoidea</taxon>
        <taxon>Pieridae</taxon>
        <taxon>Pierinae</taxon>
        <taxon>Leptosia</taxon>
    </lineage>
</organism>
<name>A0AAV1IZN9_9NEOP</name>
<sequence>MSESRVQSPKLLLKKPEIAVTDTEDENLCPPPAGPVTRSKKKLPTTSKLEIDLSTLLKFIKPFDGARETLNSFLVNCSNAYELASDQQKDILFKYILCQLQGKAQNACSVKEFANWPQLKEFLKNQFSERKHAHLLTDLQQCKQQITETVSQYALRIETCLSQLLTEISISHGHKSREMVGRTAAMEELALHHFQMGLITRISNVVWCKSPKTLNEAVNIAISEEKIQQFLFKQNPSGSRQEKPNFPRPNFQNSRRELYQPPRADFNQSRPNYY</sequence>